<accession>A0A3P1TCX1</accession>
<feature type="chain" id="PRO_5038905652" evidence="1">
    <location>
        <begin position="22"/>
        <end position="420"/>
    </location>
</feature>
<dbReference type="PANTHER" id="PTHR43649:SF12">
    <property type="entry name" value="DIACETYLCHITOBIOSE BINDING PROTEIN DASA"/>
    <property type="match status" value="1"/>
</dbReference>
<dbReference type="Proteomes" id="UP000280819">
    <property type="component" value="Unassembled WGS sequence"/>
</dbReference>
<dbReference type="EMBL" id="RQZG01000001">
    <property type="protein sequence ID" value="RRD07279.1"/>
    <property type="molecule type" value="Genomic_DNA"/>
</dbReference>
<gene>
    <name evidence="2" type="ORF">EII34_01995</name>
</gene>
<evidence type="ECO:0000256" key="1">
    <source>
        <dbReference type="SAM" id="SignalP"/>
    </source>
</evidence>
<dbReference type="RefSeq" id="WP_124842340.1">
    <property type="nucleotide sequence ID" value="NZ_RQZG01000001.1"/>
</dbReference>
<dbReference type="SUPFAM" id="SSF53850">
    <property type="entry name" value="Periplasmic binding protein-like II"/>
    <property type="match status" value="1"/>
</dbReference>
<reference evidence="2 3" key="1">
    <citation type="submission" date="2018-11" db="EMBL/GenBank/DDBJ databases">
        <title>Genomes From Bacteria Associated with the Canine Oral Cavity: a Test Case for Automated Genome-Based Taxonomic Assignment.</title>
        <authorList>
            <person name="Coil D.A."/>
            <person name="Jospin G."/>
            <person name="Darling A.E."/>
            <person name="Wallis C."/>
            <person name="Davis I.J."/>
            <person name="Harris S."/>
            <person name="Eisen J.A."/>
            <person name="Holcombe L.J."/>
            <person name="O'Flynn C."/>
        </authorList>
    </citation>
    <scope>NUCLEOTIDE SEQUENCE [LARGE SCALE GENOMIC DNA]</scope>
    <source>
        <strain evidence="2 3">OH887_COT-365</strain>
    </source>
</reference>
<dbReference type="CDD" id="cd13585">
    <property type="entry name" value="PBP2_TMBP_like"/>
    <property type="match status" value="1"/>
</dbReference>
<dbReference type="PROSITE" id="PS51257">
    <property type="entry name" value="PROKAR_LIPOPROTEIN"/>
    <property type="match status" value="1"/>
</dbReference>
<feature type="signal peptide" evidence="1">
    <location>
        <begin position="1"/>
        <end position="21"/>
    </location>
</feature>
<dbReference type="Pfam" id="PF13416">
    <property type="entry name" value="SBP_bac_8"/>
    <property type="match status" value="1"/>
</dbReference>
<name>A0A3P1TCX1_9ACTN</name>
<evidence type="ECO:0000313" key="3">
    <source>
        <dbReference type="Proteomes" id="UP000280819"/>
    </source>
</evidence>
<dbReference type="InterPro" id="IPR006059">
    <property type="entry name" value="SBP"/>
</dbReference>
<comment type="caution">
    <text evidence="2">The sequence shown here is derived from an EMBL/GenBank/DDBJ whole genome shotgun (WGS) entry which is preliminary data.</text>
</comment>
<dbReference type="Gene3D" id="3.40.190.10">
    <property type="entry name" value="Periplasmic binding protein-like II"/>
    <property type="match status" value="1"/>
</dbReference>
<dbReference type="PANTHER" id="PTHR43649">
    <property type="entry name" value="ARABINOSE-BINDING PROTEIN-RELATED"/>
    <property type="match status" value="1"/>
</dbReference>
<protein>
    <submittedName>
        <fullName evidence="2">Sugar ABC transporter substrate-binding protein</fullName>
    </submittedName>
</protein>
<dbReference type="InterPro" id="IPR050490">
    <property type="entry name" value="Bact_solute-bd_prot1"/>
</dbReference>
<evidence type="ECO:0000313" key="2">
    <source>
        <dbReference type="EMBL" id="RRD07279.1"/>
    </source>
</evidence>
<dbReference type="OrthoDB" id="1650177at2"/>
<dbReference type="AlphaFoldDB" id="A0A3P1TCX1"/>
<sequence length="420" mass="45707">MKRRTFLAAAAVLGAATGLSACGNQNTSSSNDGDLTKETEASLTLFYWDKAQTPTVEANIKAFNEEYPNITVTPSVAVYDDYWTKLRAQAEGEQLPDVFWMNGPNFQLYASNGMLADLTDLGEVAWDSYPKALVDLYSLDGKKYGVPKDYDTIACFVNKKVFEQAGIAIPTDGWTWDEHREAIKAVKASGATWGAVIEVTANQTGYYNTIHQAGGHVLKDGRSGFDDPKAIEGIQYLKDLLDDGSIPSPQIVADSKADALFMNGDVGLLWAGSWMVKPLREKFGDDELIVVPLPKKEKEATIIHGLSYAAAAKSKNLAAAKALVRFMTDKKANETEASNGTAIPAFTGTQQVWLDQVPAWKLDVFTKAAENYAVPYPVSKNTTAWTEKETVLKSVFTGEAEITAVCTQLAADVNALLEKE</sequence>
<organism evidence="2 3">
    <name type="scientific">Arachnia propionica</name>
    <dbReference type="NCBI Taxonomy" id="1750"/>
    <lineage>
        <taxon>Bacteria</taxon>
        <taxon>Bacillati</taxon>
        <taxon>Actinomycetota</taxon>
        <taxon>Actinomycetes</taxon>
        <taxon>Propionibacteriales</taxon>
        <taxon>Propionibacteriaceae</taxon>
        <taxon>Arachnia</taxon>
    </lineage>
</organism>
<keyword evidence="1" id="KW-0732">Signal</keyword>
<proteinExistence type="predicted"/>